<feature type="transmembrane region" description="Helical" evidence="9">
    <location>
        <begin position="110"/>
        <end position="135"/>
    </location>
</feature>
<dbReference type="EMBL" id="JAGHQM010001005">
    <property type="protein sequence ID" value="KAH0556810.1"/>
    <property type="molecule type" value="Genomic_DNA"/>
</dbReference>
<dbReference type="CDD" id="cd18578">
    <property type="entry name" value="ABC_6TM_Pgp_ABCB1_D2_like"/>
    <property type="match status" value="1"/>
</dbReference>
<feature type="transmembrane region" description="Helical" evidence="9">
    <location>
        <begin position="211"/>
        <end position="233"/>
    </location>
</feature>
<evidence type="ECO:0000256" key="1">
    <source>
        <dbReference type="ARBA" id="ARBA00004141"/>
    </source>
</evidence>
<feature type="transmembrane region" description="Helical" evidence="9">
    <location>
        <begin position="981"/>
        <end position="1005"/>
    </location>
</feature>
<dbReference type="SMART" id="SM00382">
    <property type="entry name" value="AAA"/>
    <property type="match status" value="2"/>
</dbReference>
<feature type="transmembrane region" description="Helical" evidence="9">
    <location>
        <begin position="316"/>
        <end position="341"/>
    </location>
</feature>
<dbReference type="Gene3D" id="3.40.50.300">
    <property type="entry name" value="P-loop containing nucleotide triphosphate hydrolases"/>
    <property type="match status" value="2"/>
</dbReference>
<dbReference type="InterPro" id="IPR003439">
    <property type="entry name" value="ABC_transporter-like_ATP-bd"/>
</dbReference>
<dbReference type="GO" id="GO:0005524">
    <property type="term" value="F:ATP binding"/>
    <property type="evidence" value="ECO:0007669"/>
    <property type="project" value="UniProtKB-KW"/>
</dbReference>
<dbReference type="FunFam" id="3.40.50.300:FF:000205">
    <property type="entry name" value="ABC transporter B family member 4"/>
    <property type="match status" value="1"/>
</dbReference>
<evidence type="ECO:0000256" key="4">
    <source>
        <dbReference type="ARBA" id="ARBA00022692"/>
    </source>
</evidence>
<gene>
    <name evidence="12" type="ORF">GP486_005401</name>
</gene>
<name>A0A9P8RMB6_9PEZI</name>
<feature type="transmembrane region" description="Helical" evidence="9">
    <location>
        <begin position="719"/>
        <end position="742"/>
    </location>
</feature>
<evidence type="ECO:0000256" key="7">
    <source>
        <dbReference type="ARBA" id="ARBA00022989"/>
    </source>
</evidence>
<dbReference type="Pfam" id="PF00664">
    <property type="entry name" value="ABC_membrane"/>
    <property type="match status" value="2"/>
</dbReference>
<dbReference type="PANTHER" id="PTHR43394:SF27">
    <property type="entry name" value="ATP-DEPENDENT TRANSLOCASE ABCB1-LIKE"/>
    <property type="match status" value="1"/>
</dbReference>
<evidence type="ECO:0000256" key="6">
    <source>
        <dbReference type="ARBA" id="ARBA00022840"/>
    </source>
</evidence>
<dbReference type="GO" id="GO:0015421">
    <property type="term" value="F:ABC-type oligopeptide transporter activity"/>
    <property type="evidence" value="ECO:0007669"/>
    <property type="project" value="TreeGrafter"/>
</dbReference>
<feature type="domain" description="ABC transmembrane type-1" evidence="11">
    <location>
        <begin position="63"/>
        <end position="353"/>
    </location>
</feature>
<feature type="domain" description="ABC transporter" evidence="10">
    <location>
        <begin position="388"/>
        <end position="632"/>
    </location>
</feature>
<dbReference type="GO" id="GO:0005743">
    <property type="term" value="C:mitochondrial inner membrane"/>
    <property type="evidence" value="ECO:0007669"/>
    <property type="project" value="TreeGrafter"/>
</dbReference>
<evidence type="ECO:0000256" key="8">
    <source>
        <dbReference type="ARBA" id="ARBA00023136"/>
    </source>
</evidence>
<evidence type="ECO:0000256" key="2">
    <source>
        <dbReference type="ARBA" id="ARBA00007577"/>
    </source>
</evidence>
<dbReference type="GO" id="GO:0016887">
    <property type="term" value="F:ATP hydrolysis activity"/>
    <property type="evidence" value="ECO:0007669"/>
    <property type="project" value="InterPro"/>
</dbReference>
<feature type="transmembrane region" description="Helical" evidence="9">
    <location>
        <begin position="285"/>
        <end position="304"/>
    </location>
</feature>
<keyword evidence="4 9" id="KW-0812">Transmembrane</keyword>
<dbReference type="SUPFAM" id="SSF52540">
    <property type="entry name" value="P-loop containing nucleoside triphosphate hydrolases"/>
    <property type="match status" value="2"/>
</dbReference>
<comment type="subcellular location">
    <subcellularLocation>
        <location evidence="1">Membrane</location>
        <topology evidence="1">Multi-pass membrane protein</topology>
    </subcellularLocation>
</comment>
<dbReference type="InterPro" id="IPR039421">
    <property type="entry name" value="Type_1_exporter"/>
</dbReference>
<evidence type="ECO:0000256" key="9">
    <source>
        <dbReference type="SAM" id="Phobius"/>
    </source>
</evidence>
<evidence type="ECO:0000313" key="13">
    <source>
        <dbReference type="Proteomes" id="UP000750711"/>
    </source>
</evidence>
<keyword evidence="8 9" id="KW-0472">Membrane</keyword>
<dbReference type="PANTHER" id="PTHR43394">
    <property type="entry name" value="ATP-DEPENDENT PERMEASE MDL1, MITOCHONDRIAL"/>
    <property type="match status" value="1"/>
</dbReference>
<dbReference type="PROSITE" id="PS50893">
    <property type="entry name" value="ABC_TRANSPORTER_2"/>
    <property type="match status" value="2"/>
</dbReference>
<evidence type="ECO:0000313" key="12">
    <source>
        <dbReference type="EMBL" id="KAH0556810.1"/>
    </source>
</evidence>
<dbReference type="InterPro" id="IPR036640">
    <property type="entry name" value="ABC1_TM_sf"/>
</dbReference>
<dbReference type="Pfam" id="PF00005">
    <property type="entry name" value="ABC_tran"/>
    <property type="match status" value="2"/>
</dbReference>
<dbReference type="InterPro" id="IPR011527">
    <property type="entry name" value="ABC1_TM_dom"/>
</dbReference>
<keyword evidence="7 9" id="KW-1133">Transmembrane helix</keyword>
<keyword evidence="3" id="KW-0813">Transport</keyword>
<feature type="transmembrane region" description="Helical" evidence="9">
    <location>
        <begin position="762"/>
        <end position="781"/>
    </location>
</feature>
<keyword evidence="6" id="KW-0067">ATP-binding</keyword>
<feature type="domain" description="ABC transporter" evidence="10">
    <location>
        <begin position="1047"/>
        <end position="1284"/>
    </location>
</feature>
<feature type="transmembrane region" description="Helical" evidence="9">
    <location>
        <begin position="950"/>
        <end position="969"/>
    </location>
</feature>
<dbReference type="Gene3D" id="1.20.1560.10">
    <property type="entry name" value="ABC transporter type 1, transmembrane domain"/>
    <property type="match status" value="1"/>
</dbReference>
<dbReference type="PROSITE" id="PS50929">
    <property type="entry name" value="ABC_TM1F"/>
    <property type="match status" value="2"/>
</dbReference>
<proteinExistence type="inferred from homology"/>
<comment type="caution">
    <text evidence="12">The sequence shown here is derived from an EMBL/GenBank/DDBJ whole genome shotgun (WGS) entry which is preliminary data.</text>
</comment>
<dbReference type="CDD" id="cd03249">
    <property type="entry name" value="ABC_MTABC3_MDL1_MDL2"/>
    <property type="match status" value="2"/>
</dbReference>
<evidence type="ECO:0000259" key="10">
    <source>
        <dbReference type="PROSITE" id="PS50893"/>
    </source>
</evidence>
<evidence type="ECO:0000256" key="3">
    <source>
        <dbReference type="ARBA" id="ARBA00022448"/>
    </source>
</evidence>
<feature type="transmembrane region" description="Helical" evidence="9">
    <location>
        <begin position="186"/>
        <end position="205"/>
    </location>
</feature>
<dbReference type="Proteomes" id="UP000750711">
    <property type="component" value="Unassembled WGS sequence"/>
</dbReference>
<dbReference type="PROSITE" id="PS00211">
    <property type="entry name" value="ABC_TRANSPORTER_1"/>
    <property type="match status" value="2"/>
</dbReference>
<comment type="similarity">
    <text evidence="2">Belongs to the ABC transporter superfamily. ABCB family. Multidrug resistance exporter (TC 3.A.1.201) subfamily.</text>
</comment>
<feature type="transmembrane region" description="Helical" evidence="9">
    <location>
        <begin position="841"/>
        <end position="861"/>
    </location>
</feature>
<dbReference type="InterPro" id="IPR027417">
    <property type="entry name" value="P-loop_NTPase"/>
</dbReference>
<dbReference type="InterPro" id="IPR003593">
    <property type="entry name" value="AAA+_ATPase"/>
</dbReference>
<feature type="domain" description="ABC transmembrane type-1" evidence="11">
    <location>
        <begin position="721"/>
        <end position="1010"/>
    </location>
</feature>
<evidence type="ECO:0000256" key="5">
    <source>
        <dbReference type="ARBA" id="ARBA00022741"/>
    </source>
</evidence>
<protein>
    <submittedName>
        <fullName evidence="12">Uncharacterized protein</fullName>
    </submittedName>
</protein>
<feature type="transmembrane region" description="Helical" evidence="9">
    <location>
        <begin position="50"/>
        <end position="71"/>
    </location>
</feature>
<sequence>MGEQSESPQLQQVNVDVDCARNKKGLGDQGKEVLDRQLDGLPSEDDNGTIYAYVMPFDFVLMATSCISAIIAGALNPLLTVIYGQIVGSFQAFSNRSISGKELSSDISRFTIYFVYLAIGEFVFVYIATIGFYYTGERITRRLRRAYFGAIIRQNMAFFDTLSAGEVTTRITSDMNLIQEGITSKISLCFTAAATFTAAFVISFIEYWKLGLILSSAAVAMTAAGATGAAHAIRYTKRSLASYSSGATIAEEAILSIRHVSAFGIQDALAQRYFAYVLDAEKPSVRAGIIVALMVSVMYGVPYLSYGLSFWQGSRFIVSGDISTAGVVTITLAIVIGAFAVGKVTPNAQALISSVAGATGILKAISRRSPQDPFSVNGLELGTVKGDITFRDVSLVYPSRPNVVVLEDLNLEIRAGKTIAVVGASGCGKSSIVGLIERFYEPTKGHIMLDGHDIQSLNLRWMRHQMSYVSQEPVLFDTTIFENIRHGLPDTANEIGIEDLRGLVVAAAKNANAHDFIMALPKGYETEVGERGLRLSGGQKQRIAIARALIRNPIILLLDEATSAMDVKSERAVQKALESASKGRTTIVIAHRLSTIRNADNIIVMSKGCAVEQGQHDDLMMREGLYSSLVNQQQISQTTRAASRYIKDPDAQGDDVPVVLNEKGSMGNMGSMSGSDNTIEKASSRTSQENHGEVIGAPRPSLWALVNAIGKLARPERSFIFIGLCCSIISGLGTPLHSIFFAKLIDALSLPPSSYDRLRKYADFWCLMYLMLGIVGFAVRLGQGVCFSYSSEKLTSRVRDQSFRSILRQDVVFFDEKQHSTGALTAFLSTGATHLNSLNGAILGSILAFSSTIIGGIVLSLVVGWKLALVCSATIPVVAGCGWVRLKMLAVFDDKIRKTHQESATYANEVISAIRTVASLGLEKYALNYYSSFLDLQAAKSLRSILQVSVLYAASQSCVFLCAALGFWYGGTLIASHEYTMLQFFICFAALISGSQSAGSIFSFAPDMSKALHAGRDLMALFDRRPDIDTWDPVGKRIENEKCHGRIEIENVSFRYPARPERLVLDNFSLSIQPGQYIALVGPSGCGKSTIISLLERFFDPTGGQIRVDGDDISKVNINDYRRLVSLVGQEPMIYQGTIRENMLLGSAPNVSAEDVVQACKEANIYDFIVSLPDGFSTVVGPQGNLLSGGQKQRIAIARALLRQPRILLLDEATSALDSESEKVVQDALDAAAQRGTTIAVAHRLSTIQKADLICVLDNGRLVESGTHAELMARREAYFELVEMQRLGLEASPLQ</sequence>
<reference evidence="12" key="1">
    <citation type="submission" date="2021-03" db="EMBL/GenBank/DDBJ databases">
        <title>Comparative genomics and phylogenomic investigation of the class Geoglossomycetes provide insights into ecological specialization and systematics.</title>
        <authorList>
            <person name="Melie T."/>
            <person name="Pirro S."/>
            <person name="Miller A.N."/>
            <person name="Quandt A."/>
        </authorList>
    </citation>
    <scope>NUCLEOTIDE SEQUENCE</scope>
    <source>
        <strain evidence="12">CAQ_001_2017</strain>
    </source>
</reference>
<keyword evidence="5" id="KW-0547">Nucleotide-binding</keyword>
<accession>A0A9P8RMB6</accession>
<dbReference type="FunFam" id="3.40.50.300:FF:000913">
    <property type="entry name" value="ABC multidrug transporter SitT"/>
    <property type="match status" value="1"/>
</dbReference>
<feature type="transmembrane region" description="Helical" evidence="9">
    <location>
        <begin position="867"/>
        <end position="886"/>
    </location>
</feature>
<dbReference type="CDD" id="cd18577">
    <property type="entry name" value="ABC_6TM_Pgp_ABCB1_D1_like"/>
    <property type="match status" value="1"/>
</dbReference>
<evidence type="ECO:0000259" key="11">
    <source>
        <dbReference type="PROSITE" id="PS50929"/>
    </source>
</evidence>
<dbReference type="GO" id="GO:0090374">
    <property type="term" value="P:oligopeptide export from mitochondrion"/>
    <property type="evidence" value="ECO:0007669"/>
    <property type="project" value="TreeGrafter"/>
</dbReference>
<dbReference type="SUPFAM" id="SSF90123">
    <property type="entry name" value="ABC transporter transmembrane region"/>
    <property type="match status" value="2"/>
</dbReference>
<dbReference type="InterPro" id="IPR017871">
    <property type="entry name" value="ABC_transporter-like_CS"/>
</dbReference>
<keyword evidence="13" id="KW-1185">Reference proteome</keyword>
<organism evidence="12 13">
    <name type="scientific">Trichoglossum hirsutum</name>
    <dbReference type="NCBI Taxonomy" id="265104"/>
    <lineage>
        <taxon>Eukaryota</taxon>
        <taxon>Fungi</taxon>
        <taxon>Dikarya</taxon>
        <taxon>Ascomycota</taxon>
        <taxon>Pezizomycotina</taxon>
        <taxon>Geoglossomycetes</taxon>
        <taxon>Geoglossales</taxon>
        <taxon>Geoglossaceae</taxon>
        <taxon>Trichoglossum</taxon>
    </lineage>
</organism>